<name>A0A371IVU1_9FIRM</name>
<dbReference type="Gene3D" id="3.40.50.300">
    <property type="entry name" value="P-loop containing nucleotide triphosphate hydrolases"/>
    <property type="match status" value="2"/>
</dbReference>
<evidence type="ECO:0000256" key="7">
    <source>
        <dbReference type="RuleBase" id="RU000492"/>
    </source>
</evidence>
<comment type="similarity">
    <text evidence="5 7">Belongs to the DEAD box helicase family.</text>
</comment>
<evidence type="ECO:0000259" key="9">
    <source>
        <dbReference type="PROSITE" id="PS51194"/>
    </source>
</evidence>
<feature type="domain" description="Helicase ATP-binding" evidence="8">
    <location>
        <begin position="34"/>
        <end position="204"/>
    </location>
</feature>
<dbReference type="Pfam" id="PF00270">
    <property type="entry name" value="DEAD"/>
    <property type="match status" value="1"/>
</dbReference>
<dbReference type="RefSeq" id="WP_095405975.1">
    <property type="nucleotide sequence ID" value="NZ_NOJZ02000002.1"/>
</dbReference>
<evidence type="ECO:0000313" key="11">
    <source>
        <dbReference type="EMBL" id="RDY24589.1"/>
    </source>
</evidence>
<comment type="caution">
    <text evidence="11">The sequence shown here is derived from an EMBL/GenBank/DDBJ whole genome shotgun (WGS) entry which is preliminary data.</text>
</comment>
<dbReference type="Pfam" id="PF03880">
    <property type="entry name" value="DbpA"/>
    <property type="match status" value="1"/>
</dbReference>
<evidence type="ECO:0000259" key="8">
    <source>
        <dbReference type="PROSITE" id="PS51192"/>
    </source>
</evidence>
<evidence type="ECO:0000256" key="4">
    <source>
        <dbReference type="ARBA" id="ARBA00022840"/>
    </source>
</evidence>
<feature type="short sequence motif" description="Q motif" evidence="6">
    <location>
        <begin position="3"/>
        <end position="31"/>
    </location>
</feature>
<evidence type="ECO:0000256" key="5">
    <source>
        <dbReference type="ARBA" id="ARBA00038437"/>
    </source>
</evidence>
<dbReference type="PANTHER" id="PTHR47959">
    <property type="entry name" value="ATP-DEPENDENT RNA HELICASE RHLE-RELATED"/>
    <property type="match status" value="1"/>
</dbReference>
<dbReference type="InterPro" id="IPR014014">
    <property type="entry name" value="RNA_helicase_DEAD_Q_motif"/>
</dbReference>
<dbReference type="EMBL" id="NOJZ02000002">
    <property type="protein sequence ID" value="RDY24589.1"/>
    <property type="molecule type" value="Genomic_DNA"/>
</dbReference>
<keyword evidence="2 7" id="KW-0378">Hydrolase</keyword>
<dbReference type="CDD" id="cd18787">
    <property type="entry name" value="SF2_C_DEAD"/>
    <property type="match status" value="1"/>
</dbReference>
<dbReference type="SMART" id="SM00490">
    <property type="entry name" value="HELICc"/>
    <property type="match status" value="1"/>
</dbReference>
<dbReference type="SMART" id="SM00487">
    <property type="entry name" value="DEXDc"/>
    <property type="match status" value="1"/>
</dbReference>
<dbReference type="InterPro" id="IPR000629">
    <property type="entry name" value="RNA-helicase_DEAD-box_CS"/>
</dbReference>
<dbReference type="PROSITE" id="PS51195">
    <property type="entry name" value="Q_MOTIF"/>
    <property type="match status" value="1"/>
</dbReference>
<reference evidence="11 12" key="1">
    <citation type="journal article" date="2017" name="Genome Announc.">
        <title>Draft Genome Sequence of Romboutsia maritimum sp. nov. Strain CCRI-22766(T), Isolated from Coastal Estuarine Mud.</title>
        <authorList>
            <person name="Maheux A.F."/>
            <person name="Boudreau D.K."/>
            <person name="Berube E."/>
            <person name="Boissinot M."/>
            <person name="Raymond F."/>
            <person name="Brodeur S."/>
            <person name="Corbeil J."/>
            <person name="Brightwell G."/>
            <person name="Broda D."/>
            <person name="Omar R.F."/>
            <person name="Bergeron M.G."/>
        </authorList>
    </citation>
    <scope>NUCLEOTIDE SEQUENCE [LARGE SCALE GENOMIC DNA]</scope>
    <source>
        <strain evidence="11 12">CCRI-22766</strain>
    </source>
</reference>
<gene>
    <name evidence="11" type="ORF">CHF27_002815</name>
</gene>
<dbReference type="InterPro" id="IPR001650">
    <property type="entry name" value="Helicase_C-like"/>
</dbReference>
<feature type="domain" description="Helicase C-terminal" evidence="9">
    <location>
        <begin position="231"/>
        <end position="376"/>
    </location>
</feature>
<dbReference type="InterPro" id="IPR014001">
    <property type="entry name" value="Helicase_ATP-bd"/>
</dbReference>
<dbReference type="Proteomes" id="UP000243494">
    <property type="component" value="Unassembled WGS sequence"/>
</dbReference>
<organism evidence="11 12">
    <name type="scientific">Romboutsia maritimum</name>
    <dbReference type="NCBI Taxonomy" id="2020948"/>
    <lineage>
        <taxon>Bacteria</taxon>
        <taxon>Bacillati</taxon>
        <taxon>Bacillota</taxon>
        <taxon>Clostridia</taxon>
        <taxon>Peptostreptococcales</taxon>
        <taxon>Peptostreptococcaceae</taxon>
        <taxon>Romboutsia</taxon>
    </lineage>
</organism>
<dbReference type="CDD" id="cd00268">
    <property type="entry name" value="DEADc"/>
    <property type="match status" value="1"/>
</dbReference>
<dbReference type="InterPro" id="IPR011545">
    <property type="entry name" value="DEAD/DEAH_box_helicase_dom"/>
</dbReference>
<keyword evidence="1 7" id="KW-0547">Nucleotide-binding</keyword>
<proteinExistence type="inferred from homology"/>
<dbReference type="PROSITE" id="PS51192">
    <property type="entry name" value="HELICASE_ATP_BIND_1"/>
    <property type="match status" value="1"/>
</dbReference>
<dbReference type="AlphaFoldDB" id="A0A371IVU1"/>
<dbReference type="PROSITE" id="PS00039">
    <property type="entry name" value="DEAD_ATP_HELICASE"/>
    <property type="match status" value="1"/>
</dbReference>
<evidence type="ECO:0000256" key="1">
    <source>
        <dbReference type="ARBA" id="ARBA00022741"/>
    </source>
</evidence>
<evidence type="ECO:0000259" key="10">
    <source>
        <dbReference type="PROSITE" id="PS51195"/>
    </source>
</evidence>
<dbReference type="InterPro" id="IPR050079">
    <property type="entry name" value="DEAD_box_RNA_helicase"/>
</dbReference>
<dbReference type="InterPro" id="IPR044742">
    <property type="entry name" value="DEAD/DEAH_RhlB"/>
</dbReference>
<dbReference type="InterPro" id="IPR012677">
    <property type="entry name" value="Nucleotide-bd_a/b_plait_sf"/>
</dbReference>
<dbReference type="PANTHER" id="PTHR47959:SF13">
    <property type="entry name" value="ATP-DEPENDENT RNA HELICASE RHLE"/>
    <property type="match status" value="1"/>
</dbReference>
<keyword evidence="3 7" id="KW-0347">Helicase</keyword>
<dbReference type="InterPro" id="IPR005580">
    <property type="entry name" value="DbpA/CsdA_RNA-bd_dom"/>
</dbReference>
<dbReference type="GO" id="GO:0016787">
    <property type="term" value="F:hydrolase activity"/>
    <property type="evidence" value="ECO:0007669"/>
    <property type="project" value="UniProtKB-KW"/>
</dbReference>
<feature type="domain" description="DEAD-box RNA helicase Q" evidence="10">
    <location>
        <begin position="3"/>
        <end position="31"/>
    </location>
</feature>
<dbReference type="GO" id="GO:0003676">
    <property type="term" value="F:nucleic acid binding"/>
    <property type="evidence" value="ECO:0007669"/>
    <property type="project" value="InterPro"/>
</dbReference>
<accession>A0A371IVU1</accession>
<dbReference type="OrthoDB" id="9805696at2"/>
<dbReference type="Pfam" id="PF00271">
    <property type="entry name" value="Helicase_C"/>
    <property type="match status" value="1"/>
</dbReference>
<dbReference type="InterPro" id="IPR027417">
    <property type="entry name" value="P-loop_NTPase"/>
</dbReference>
<keyword evidence="12" id="KW-1185">Reference proteome</keyword>
<keyword evidence="4 7" id="KW-0067">ATP-binding</keyword>
<dbReference type="PROSITE" id="PS51194">
    <property type="entry name" value="HELICASE_CTER"/>
    <property type="match status" value="1"/>
</dbReference>
<dbReference type="GO" id="GO:0005524">
    <property type="term" value="F:ATP binding"/>
    <property type="evidence" value="ECO:0007669"/>
    <property type="project" value="UniProtKB-KW"/>
</dbReference>
<dbReference type="SUPFAM" id="SSF52540">
    <property type="entry name" value="P-loop containing nucleoside triphosphate hydrolases"/>
    <property type="match status" value="1"/>
</dbReference>
<dbReference type="GO" id="GO:0003724">
    <property type="term" value="F:RNA helicase activity"/>
    <property type="evidence" value="ECO:0007669"/>
    <property type="project" value="InterPro"/>
</dbReference>
<evidence type="ECO:0000256" key="6">
    <source>
        <dbReference type="PROSITE-ProRule" id="PRU00552"/>
    </source>
</evidence>
<evidence type="ECO:0000313" key="12">
    <source>
        <dbReference type="Proteomes" id="UP000243494"/>
    </source>
</evidence>
<dbReference type="Gene3D" id="3.30.70.330">
    <property type="match status" value="1"/>
</dbReference>
<evidence type="ECO:0000256" key="3">
    <source>
        <dbReference type="ARBA" id="ARBA00022806"/>
    </source>
</evidence>
<protein>
    <submittedName>
        <fullName evidence="11">DEAD/DEAH box helicase</fullName>
    </submittedName>
</protein>
<dbReference type="GO" id="GO:0005829">
    <property type="term" value="C:cytosol"/>
    <property type="evidence" value="ECO:0007669"/>
    <property type="project" value="TreeGrafter"/>
</dbReference>
<sequence>MTDKFVNFDLDKNILKALGNLGYKNPSKVQGEVIPKLLKYNSVIVKSKTGSGKTASFGIPICENIDIDNNDIQALVIVPTRELALQVKEELSNIGILKKVRCSAIFGRQPIKEQIRELKQRVHVVVATPGRIIDHIQRKTINLDNIKYFIIDEADKMLNKGFLEDMEFIFNNISQNSTKGLFSATIDKDIKNICDIYIKDSQTIEIENKEDINKKQIQENLLKVEEIEKYEILKKIIYIENPDSLIIFCNTRERVMRLYSKLKKDKFLVGQLHGDMSQDKRIFIIKDFKKGKFNILVSTDVAARGIHIDDISLVINYDVPHDKENYVHRIGRTGRKDSFGKAITMVSSKDEKYLIEIEEYTQKKIEEIENINENKVKSGQIKFDENTRKLLKDKKNKFEEKVIHNEVTRLYLNAGKKKKIRVVDIVGAFSNISGVTGEDIGVIDVQDLCSYVDILNNKGNLILNKYKEISIKKKIVKVKKDNQSS</sequence>
<evidence type="ECO:0000256" key="2">
    <source>
        <dbReference type="ARBA" id="ARBA00022801"/>
    </source>
</evidence>